<feature type="region of interest" description="Disordered" evidence="1">
    <location>
        <begin position="1"/>
        <end position="21"/>
    </location>
</feature>
<dbReference type="Pfam" id="PF23212">
    <property type="entry name" value="DUF7064"/>
    <property type="match status" value="1"/>
</dbReference>
<evidence type="ECO:0000256" key="1">
    <source>
        <dbReference type="SAM" id="MobiDB-lite"/>
    </source>
</evidence>
<evidence type="ECO:0000313" key="3">
    <source>
        <dbReference type="EMBL" id="ROS32088.1"/>
    </source>
</evidence>
<proteinExistence type="predicted"/>
<gene>
    <name evidence="3" type="ORF">EDD35_7831</name>
</gene>
<evidence type="ECO:0000313" key="4">
    <source>
        <dbReference type="Proteomes" id="UP000274843"/>
    </source>
</evidence>
<dbReference type="Proteomes" id="UP000274843">
    <property type="component" value="Unassembled WGS sequence"/>
</dbReference>
<dbReference type="AlphaFoldDB" id="A0A3N2G624"/>
<feature type="domain" description="DUF7064" evidence="2">
    <location>
        <begin position="178"/>
        <end position="298"/>
    </location>
</feature>
<reference evidence="3 4" key="1">
    <citation type="submission" date="2018-11" db="EMBL/GenBank/DDBJ databases">
        <title>Sequencing the genomes of 1000 actinobacteria strains.</title>
        <authorList>
            <person name="Klenk H.-P."/>
        </authorList>
    </citation>
    <scope>NUCLEOTIDE SEQUENCE [LARGE SCALE GENOMIC DNA]</scope>
    <source>
        <strain evidence="3 4">DSM 44348</strain>
    </source>
</reference>
<name>A0A3N2G624_9PSEU</name>
<evidence type="ECO:0000259" key="2">
    <source>
        <dbReference type="Pfam" id="PF23212"/>
    </source>
</evidence>
<accession>A0A3N2G624</accession>
<comment type="caution">
    <text evidence="3">The sequence shown here is derived from an EMBL/GenBank/DDBJ whole genome shotgun (WGS) entry which is preliminary data.</text>
</comment>
<protein>
    <recommendedName>
        <fullName evidence="2">DUF7064 domain-containing protein</fullName>
    </recommendedName>
</protein>
<feature type="compositionally biased region" description="Low complexity" evidence="1">
    <location>
        <begin position="1"/>
        <end position="12"/>
    </location>
</feature>
<dbReference type="EMBL" id="RKHY01000002">
    <property type="protein sequence ID" value="ROS32088.1"/>
    <property type="molecule type" value="Genomic_DNA"/>
</dbReference>
<keyword evidence="4" id="KW-1185">Reference proteome</keyword>
<sequence>MTTLGDIDPGFGPDDDLRHWPEPGGRMRDSLFWETVMPDEQLGMQVYLYLTDRGKTGYNVSVWGPGTEPVALKLAQGTVGDDMDLDNFEFEGLTVKQPELRRTAQVSYASDEVSLQFDFTALHDAFSYKSNPDGLPSWFAANRLEQTGHVTGFLEVGGRRIAWDRKGHRDHSWGVRNWGVPHHWKWFIAYTESGRVVNGWIWIARGDWGFAGYVVKDGVTIPVSHIKHKADYDDGMVQTRLEADVVDITGETTRLVMESFGAIKLPTKDPMGTVITEAACRVTIDGEEGAGQFETHWPGQYLQHLIESGR</sequence>
<organism evidence="3 4">
    <name type="scientific">Amycolatopsis thermoflava</name>
    <dbReference type="NCBI Taxonomy" id="84480"/>
    <lineage>
        <taxon>Bacteria</taxon>
        <taxon>Bacillati</taxon>
        <taxon>Actinomycetota</taxon>
        <taxon>Actinomycetes</taxon>
        <taxon>Pseudonocardiales</taxon>
        <taxon>Pseudonocardiaceae</taxon>
        <taxon>Amycolatopsis</taxon>
        <taxon>Amycolatopsis methanolica group</taxon>
    </lineage>
</organism>
<dbReference type="InterPro" id="IPR055492">
    <property type="entry name" value="DUF7064"/>
</dbReference>
<dbReference type="SUPFAM" id="SSF159245">
    <property type="entry name" value="AttH-like"/>
    <property type="match status" value="1"/>
</dbReference>
<dbReference type="GeneID" id="301849057"/>
<dbReference type="RefSeq" id="WP_123687471.1">
    <property type="nucleotide sequence ID" value="NZ_RKHY01000002.1"/>
</dbReference>